<dbReference type="AlphaFoldDB" id="A0A0A8BBY5"/>
<keyword evidence="1" id="KW-0472">Membrane</keyword>
<accession>A0A0A8BBY5</accession>
<feature type="transmembrane region" description="Helical" evidence="1">
    <location>
        <begin position="38"/>
        <end position="59"/>
    </location>
</feature>
<feature type="transmembrane region" description="Helical" evidence="1">
    <location>
        <begin position="268"/>
        <end position="297"/>
    </location>
</feature>
<dbReference type="EMBL" id="CP009302">
    <property type="protein sequence ID" value="AJC12662.1"/>
    <property type="molecule type" value="Genomic_DNA"/>
</dbReference>
<reference evidence="2 3" key="2">
    <citation type="journal article" date="2015" name="Genome Announc.">
        <title>Complete Genome Sequence of Coriobacteriaceae Strain 68-1-3, a Novel Mucus-Degrading Isolate from the Swine Intestinal Tract.</title>
        <authorList>
            <person name="Looft T."/>
            <person name="Bayles D.O."/>
            <person name="Alt D.P."/>
            <person name="Stanton T.B."/>
        </authorList>
    </citation>
    <scope>NUCLEOTIDE SEQUENCE [LARGE SCALE GENOMIC DNA]</scope>
    <source>
        <strain evidence="2 3">68-1-3</strain>
    </source>
</reference>
<gene>
    <name evidence="2" type="ORF">JI75_08395</name>
</gene>
<evidence type="ECO:0000256" key="1">
    <source>
        <dbReference type="SAM" id="Phobius"/>
    </source>
</evidence>
<evidence type="ECO:0000313" key="2">
    <source>
        <dbReference type="EMBL" id="AJC12662.1"/>
    </source>
</evidence>
<feature type="transmembrane region" description="Helical" evidence="1">
    <location>
        <begin position="235"/>
        <end position="256"/>
    </location>
</feature>
<dbReference type="GO" id="GO:0019645">
    <property type="term" value="P:anaerobic electron transport chain"/>
    <property type="evidence" value="ECO:0007669"/>
    <property type="project" value="InterPro"/>
</dbReference>
<feature type="transmembrane region" description="Helical" evidence="1">
    <location>
        <begin position="143"/>
        <end position="163"/>
    </location>
</feature>
<dbReference type="Pfam" id="PF04976">
    <property type="entry name" value="DmsC"/>
    <property type="match status" value="1"/>
</dbReference>
<dbReference type="GO" id="GO:0016020">
    <property type="term" value="C:membrane"/>
    <property type="evidence" value="ECO:0007669"/>
    <property type="project" value="InterPro"/>
</dbReference>
<dbReference type="RefSeq" id="WP_039690101.1">
    <property type="nucleotide sequence ID" value="NZ_CP009302.1"/>
</dbReference>
<keyword evidence="1" id="KW-0812">Transmembrane</keyword>
<keyword evidence="1" id="KW-1133">Transmembrane helix</keyword>
<protein>
    <submittedName>
        <fullName evidence="2">Uncharacterized protein</fullName>
    </submittedName>
</protein>
<dbReference type="Proteomes" id="UP000031121">
    <property type="component" value="Chromosome"/>
</dbReference>
<feature type="transmembrane region" description="Helical" evidence="1">
    <location>
        <begin position="104"/>
        <end position="123"/>
    </location>
</feature>
<keyword evidence="3" id="KW-1185">Reference proteome</keyword>
<dbReference type="InterPro" id="IPR007059">
    <property type="entry name" value="DmsC"/>
</dbReference>
<dbReference type="STRING" id="1531429.JI75_08395"/>
<feature type="transmembrane region" description="Helical" evidence="1">
    <location>
        <begin position="6"/>
        <end position="31"/>
    </location>
</feature>
<feature type="transmembrane region" description="Helical" evidence="1">
    <location>
        <begin position="175"/>
        <end position="196"/>
    </location>
</feature>
<reference evidence="3" key="1">
    <citation type="submission" date="2014-08" db="EMBL/GenBank/DDBJ databases">
        <title>Coriobacteriaceae sp. complete genome.</title>
        <authorList>
            <person name="Looft T."/>
            <person name="Bayles D.O."/>
            <person name="Stanton T.B."/>
        </authorList>
    </citation>
    <scope>NUCLEOTIDE SEQUENCE [LARGE SCALE GENOMIC DNA]</scope>
    <source>
        <strain evidence="3">68-1-3</strain>
    </source>
</reference>
<dbReference type="OrthoDB" id="3197392at2"/>
<dbReference type="HOGENOM" id="CLU_085019_0_0_11"/>
<feature type="transmembrane region" description="Helical" evidence="1">
    <location>
        <begin position="79"/>
        <end position="97"/>
    </location>
</feature>
<sequence>MELQWPLILFTFFVCLSSGILFVQGLLSFLGKARELQLASLVASAASLAVGGVAVFMHLEHWERIFNGFGHITSGITQELIGVVLMGVVIVLFFLMMRRSEDGSVPAGVSVAAMVVPALMVFVTGHSYNMPALPSWNTPMLEVFYLANAACLGALSVLIIAAVKKASAAFGTLSQVAFIAALAQLAAVAIYAAVIANSAGSYAQPGMYFDPTLPDVAVTVPSAVFFQMFTGDMALAFWGGSILLGCCIPAVAAFLAKRAAESGRVLSLAGIGLASVVVGTLCWRGILYVVALSVFAIF</sequence>
<evidence type="ECO:0000313" key="3">
    <source>
        <dbReference type="Proteomes" id="UP000031121"/>
    </source>
</evidence>
<organism evidence="2 3">
    <name type="scientific">Berryella intestinalis</name>
    <dbReference type="NCBI Taxonomy" id="1531429"/>
    <lineage>
        <taxon>Bacteria</taxon>
        <taxon>Bacillati</taxon>
        <taxon>Actinomycetota</taxon>
        <taxon>Coriobacteriia</taxon>
        <taxon>Eggerthellales</taxon>
        <taxon>Eggerthellaceae</taxon>
        <taxon>Berryella</taxon>
    </lineage>
</organism>
<proteinExistence type="predicted"/>
<dbReference type="KEGG" id="cbac:JI75_08395"/>
<name>A0A0A8BBY5_9ACTN</name>